<reference evidence="1 2" key="1">
    <citation type="submission" date="2016-10" db="EMBL/GenBank/DDBJ databases">
        <title>The Draft Genome Sequence of the Potato Rhizosphere Bacteria Ochrobactrum sp. IPA7.2.</title>
        <authorList>
            <person name="Gogoleva N.E."/>
            <person name="Khlopko Y.A."/>
            <person name="Burygin G.L."/>
            <person name="Plotnikov A.O."/>
        </authorList>
    </citation>
    <scope>NUCLEOTIDE SEQUENCE [LARGE SCALE GENOMIC DNA]</scope>
    <source>
        <strain evidence="1 2">IPA7.2</strain>
    </source>
</reference>
<name>A0A1J6I615_9HYPH</name>
<gene>
    <name evidence="1" type="ORF">BLA27_06890</name>
</gene>
<dbReference type="RefSeq" id="WP_071631171.1">
    <property type="nucleotide sequence ID" value="NZ_JBHEEU010000015.1"/>
</dbReference>
<dbReference type="AlphaFoldDB" id="A0A1J6I615"/>
<accession>A0A1J6I615</accession>
<organism evidence="1 2">
    <name type="scientific">Brucella cytisi</name>
    <dbReference type="NCBI Taxonomy" id="407152"/>
    <lineage>
        <taxon>Bacteria</taxon>
        <taxon>Pseudomonadati</taxon>
        <taxon>Pseudomonadota</taxon>
        <taxon>Alphaproteobacteria</taxon>
        <taxon>Hyphomicrobiales</taxon>
        <taxon>Brucellaceae</taxon>
        <taxon>Brucella/Ochrobactrum group</taxon>
        <taxon>Brucella</taxon>
    </lineage>
</organism>
<evidence type="ECO:0000313" key="2">
    <source>
        <dbReference type="Proteomes" id="UP000182985"/>
    </source>
</evidence>
<evidence type="ECO:0000313" key="1">
    <source>
        <dbReference type="EMBL" id="OIS94354.1"/>
    </source>
</evidence>
<proteinExistence type="predicted"/>
<comment type="caution">
    <text evidence="1">The sequence shown here is derived from an EMBL/GenBank/DDBJ whole genome shotgun (WGS) entry which is preliminary data.</text>
</comment>
<sequence>MIITVFTAQTALAEDDEFTPGKLDLEKLIECRAQVPDYNQLTTWMQAEPDALKLLGWSRTESGNPFLEQYKLDKPVKVFGSETMDIAFAGNGLLAVLDDGSASALAKRLEIPALIDSPAKFMGERVVAENTDDTDEMITVKTRISLNVSTVESHPGKVLAGCSYSFSLDVKE</sequence>
<dbReference type="Proteomes" id="UP000182985">
    <property type="component" value="Unassembled WGS sequence"/>
</dbReference>
<dbReference type="EMBL" id="MOEC01000005">
    <property type="protein sequence ID" value="OIS94354.1"/>
    <property type="molecule type" value="Genomic_DNA"/>
</dbReference>
<keyword evidence="2" id="KW-1185">Reference proteome</keyword>
<protein>
    <submittedName>
        <fullName evidence="1">Uncharacterized protein</fullName>
    </submittedName>
</protein>